<dbReference type="InterPro" id="IPR015415">
    <property type="entry name" value="Spast_Vps4_C"/>
</dbReference>
<dbReference type="SMART" id="SM00745">
    <property type="entry name" value="MIT"/>
    <property type="match status" value="1"/>
</dbReference>
<evidence type="ECO:0000256" key="11">
    <source>
        <dbReference type="PROSITE-ProRule" id="PRU01240"/>
    </source>
</evidence>
<evidence type="ECO:0000313" key="16">
    <source>
        <dbReference type="Proteomes" id="UP001227230"/>
    </source>
</evidence>
<accession>A0ABY9C4F3</accession>
<dbReference type="InterPro" id="IPR015500">
    <property type="entry name" value="Peptidase_S8_subtilisin-rel"/>
</dbReference>
<comment type="subcellular location">
    <subcellularLocation>
        <location evidence="1">Endosome membrane</location>
        <topology evidence="1">Peripheral membrane protein</topology>
    </subcellularLocation>
</comment>
<dbReference type="PRINTS" id="PR00723">
    <property type="entry name" value="SUBTILISIN"/>
</dbReference>
<dbReference type="Pfam" id="PF04212">
    <property type="entry name" value="MIT"/>
    <property type="match status" value="1"/>
</dbReference>
<dbReference type="Pfam" id="PF05922">
    <property type="entry name" value="Inhibitor_I9"/>
    <property type="match status" value="1"/>
</dbReference>
<evidence type="ECO:0008006" key="17">
    <source>
        <dbReference type="Google" id="ProtNLM"/>
    </source>
</evidence>
<feature type="region of interest" description="Disordered" evidence="12">
    <location>
        <begin position="74"/>
        <end position="110"/>
    </location>
</feature>
<gene>
    <name evidence="15" type="ORF">VitviT2T_009068</name>
</gene>
<dbReference type="Gene3D" id="3.40.50.300">
    <property type="entry name" value="P-loop containing nucleotide triphosphate hydrolases"/>
    <property type="match status" value="1"/>
</dbReference>
<evidence type="ECO:0000256" key="1">
    <source>
        <dbReference type="ARBA" id="ARBA00004481"/>
    </source>
</evidence>
<dbReference type="InterPro" id="IPR041469">
    <property type="entry name" value="Subtilisin-like_FN3"/>
</dbReference>
<organism evidence="15 16">
    <name type="scientific">Vitis vinifera</name>
    <name type="common">Grape</name>
    <dbReference type="NCBI Taxonomy" id="29760"/>
    <lineage>
        <taxon>Eukaryota</taxon>
        <taxon>Viridiplantae</taxon>
        <taxon>Streptophyta</taxon>
        <taxon>Embryophyta</taxon>
        <taxon>Tracheophyta</taxon>
        <taxon>Spermatophyta</taxon>
        <taxon>Magnoliopsida</taxon>
        <taxon>eudicotyledons</taxon>
        <taxon>Gunneridae</taxon>
        <taxon>Pentapetalae</taxon>
        <taxon>rosids</taxon>
        <taxon>Vitales</taxon>
        <taxon>Vitaceae</taxon>
        <taxon>Viteae</taxon>
        <taxon>Vitis</taxon>
    </lineage>
</organism>
<dbReference type="Proteomes" id="UP001227230">
    <property type="component" value="Chromosome 6"/>
</dbReference>
<dbReference type="InterPro" id="IPR007330">
    <property type="entry name" value="MIT_dom"/>
</dbReference>
<reference evidence="15 16" key="1">
    <citation type="journal article" date="2023" name="Hortic Res">
        <title>The complete reference genome for grapevine (Vitis vinifera L.) genetics and breeding.</title>
        <authorList>
            <person name="Shi X."/>
            <person name="Cao S."/>
            <person name="Wang X."/>
            <person name="Huang S."/>
            <person name="Wang Y."/>
            <person name="Liu Z."/>
            <person name="Liu W."/>
            <person name="Leng X."/>
            <person name="Peng Y."/>
            <person name="Wang N."/>
            <person name="Wang Y."/>
            <person name="Ma Z."/>
            <person name="Xu X."/>
            <person name="Zhang F."/>
            <person name="Xue H."/>
            <person name="Zhong H."/>
            <person name="Wang Y."/>
            <person name="Zhang K."/>
            <person name="Velt A."/>
            <person name="Avia K."/>
            <person name="Holtgrawe D."/>
            <person name="Grimplet J."/>
            <person name="Matus J.T."/>
            <person name="Ware D."/>
            <person name="Wu X."/>
            <person name="Wang H."/>
            <person name="Liu C."/>
            <person name="Fang Y."/>
            <person name="Rustenholz C."/>
            <person name="Cheng Z."/>
            <person name="Xiao H."/>
            <person name="Zhou Y."/>
        </authorList>
    </citation>
    <scope>NUCLEOTIDE SEQUENCE [LARGE SCALE GENOMIC DNA]</scope>
    <source>
        <strain evidence="16">cv. Pinot noir / PN40024</strain>
        <tissue evidence="15">Leaf</tissue>
    </source>
</reference>
<comment type="similarity">
    <text evidence="3 11">Belongs to the peptidase S8 family.</text>
</comment>
<dbReference type="InterPro" id="IPR045253">
    <property type="entry name" value="VPS4_MIT"/>
</dbReference>
<dbReference type="CDD" id="cd02120">
    <property type="entry name" value="PA_subtilisin_like"/>
    <property type="match status" value="1"/>
</dbReference>
<feature type="active site" description="Charge relay system" evidence="11">
    <location>
        <position position="540"/>
    </location>
</feature>
<dbReference type="InterPro" id="IPR034197">
    <property type="entry name" value="Peptidases_S8_3"/>
</dbReference>
<dbReference type="InterPro" id="IPR036181">
    <property type="entry name" value="MIT_dom_sf"/>
</dbReference>
<evidence type="ECO:0000313" key="15">
    <source>
        <dbReference type="EMBL" id="WJZ89882.1"/>
    </source>
</evidence>
<dbReference type="Gene3D" id="3.30.70.80">
    <property type="entry name" value="Peptidase S8 propeptide/proteinase inhibitor I9"/>
    <property type="match status" value="1"/>
</dbReference>
<evidence type="ECO:0000256" key="9">
    <source>
        <dbReference type="ARBA" id="ARBA00022825"/>
    </source>
</evidence>
<dbReference type="Gene3D" id="1.10.8.60">
    <property type="match status" value="1"/>
</dbReference>
<dbReference type="CDD" id="cd02678">
    <property type="entry name" value="MIT_VPS4"/>
    <property type="match status" value="1"/>
</dbReference>
<dbReference type="Pfam" id="PF00004">
    <property type="entry name" value="AAA"/>
    <property type="match status" value="1"/>
</dbReference>
<evidence type="ECO:0000256" key="2">
    <source>
        <dbReference type="ARBA" id="ARBA00006914"/>
    </source>
</evidence>
<dbReference type="InterPro" id="IPR000209">
    <property type="entry name" value="Peptidase_S8/S53_dom"/>
</dbReference>
<dbReference type="CDD" id="cd19521">
    <property type="entry name" value="RecA-like_VPS4"/>
    <property type="match status" value="1"/>
</dbReference>
<dbReference type="SUPFAM" id="SSF116846">
    <property type="entry name" value="MIT domain"/>
    <property type="match status" value="1"/>
</dbReference>
<dbReference type="Gene3D" id="3.40.50.200">
    <property type="entry name" value="Peptidase S8/S53 domain"/>
    <property type="match status" value="1"/>
</dbReference>
<dbReference type="Gene3D" id="3.50.30.30">
    <property type="match status" value="1"/>
</dbReference>
<dbReference type="PROSITE" id="PS00138">
    <property type="entry name" value="SUBTILASE_SER"/>
    <property type="match status" value="1"/>
</dbReference>
<keyword evidence="10" id="KW-0067">ATP-binding</keyword>
<protein>
    <recommendedName>
        <fullName evidence="17">Protein suppressor of K(+) transport growth defect 1</fullName>
    </recommendedName>
</protein>
<dbReference type="InterPro" id="IPR036852">
    <property type="entry name" value="Peptidase_S8/S53_dom_sf"/>
</dbReference>
<dbReference type="InterPro" id="IPR003960">
    <property type="entry name" value="ATPase_AAA_CS"/>
</dbReference>
<dbReference type="InterPro" id="IPR003959">
    <property type="entry name" value="ATPase_AAA_core"/>
</dbReference>
<dbReference type="PANTHER" id="PTHR10795">
    <property type="entry name" value="PROPROTEIN CONVERTASE SUBTILISIN/KEXIN"/>
    <property type="match status" value="1"/>
</dbReference>
<feature type="active site" description="Charge relay system" evidence="11">
    <location>
        <position position="944"/>
    </location>
</feature>
<feature type="active site" description="Charge relay system" evidence="11">
    <location>
        <position position="615"/>
    </location>
</feature>
<keyword evidence="16" id="KW-1185">Reference proteome</keyword>
<dbReference type="Pfam" id="PF00082">
    <property type="entry name" value="Peptidase_S8"/>
    <property type="match status" value="1"/>
</dbReference>
<evidence type="ECO:0000259" key="13">
    <source>
        <dbReference type="SMART" id="SM00382"/>
    </source>
</evidence>
<keyword evidence="6" id="KW-0547">Nucleotide-binding</keyword>
<evidence type="ECO:0000256" key="6">
    <source>
        <dbReference type="ARBA" id="ARBA00022741"/>
    </source>
</evidence>
<keyword evidence="5" id="KW-0732">Signal</keyword>
<keyword evidence="4 11" id="KW-0645">Protease</keyword>
<dbReference type="InterPro" id="IPR037045">
    <property type="entry name" value="S8pro/Inhibitor_I9_sf"/>
</dbReference>
<feature type="domain" description="AAA+ ATPase" evidence="13">
    <location>
        <begin position="162"/>
        <end position="298"/>
    </location>
</feature>
<name>A0ABY9C4F3_VITVI</name>
<keyword evidence="8 11" id="KW-0378">Hydrolase</keyword>
<dbReference type="Gene3D" id="1.20.58.80">
    <property type="entry name" value="Phosphotransferase system, lactose/cellobiose-type IIA subunit"/>
    <property type="match status" value="1"/>
</dbReference>
<dbReference type="SUPFAM" id="SSF52743">
    <property type="entry name" value="Subtilisin-like"/>
    <property type="match status" value="1"/>
</dbReference>
<dbReference type="SUPFAM" id="SSF52540">
    <property type="entry name" value="P-loop containing nucleoside triphosphate hydrolases"/>
    <property type="match status" value="1"/>
</dbReference>
<dbReference type="InterPro" id="IPR041569">
    <property type="entry name" value="AAA_lid_3"/>
</dbReference>
<dbReference type="InterPro" id="IPR023828">
    <property type="entry name" value="Peptidase_S8_Ser-AS"/>
</dbReference>
<dbReference type="Pfam" id="PF09336">
    <property type="entry name" value="Vps4_C"/>
    <property type="match status" value="1"/>
</dbReference>
<dbReference type="Gene3D" id="2.60.40.2310">
    <property type="match status" value="1"/>
</dbReference>
<dbReference type="PROSITE" id="PS51892">
    <property type="entry name" value="SUBTILASE"/>
    <property type="match status" value="1"/>
</dbReference>
<dbReference type="Pfam" id="PF17766">
    <property type="entry name" value="fn3_6"/>
    <property type="match status" value="1"/>
</dbReference>
<dbReference type="InterPro" id="IPR010259">
    <property type="entry name" value="S8pro/Inhibitor_I9"/>
</dbReference>
<dbReference type="InterPro" id="IPR003593">
    <property type="entry name" value="AAA+_ATPase"/>
</dbReference>
<evidence type="ECO:0000259" key="14">
    <source>
        <dbReference type="SMART" id="SM00745"/>
    </source>
</evidence>
<evidence type="ECO:0000256" key="8">
    <source>
        <dbReference type="ARBA" id="ARBA00022801"/>
    </source>
</evidence>
<sequence>MYSNFKEQAIEYVKQAVQEDNAGNYSKAFPLYMNALEYFKTHLKYEKNPKIKEAITQKFTEYLRRAEEIRAVLDDGGAGPASNGDAAVATRPKTKPKDGEGGDGEDPEQAKLRSGLNSAIIREKPNVKWSDVAGLESAKQSLQEAVILPVKFPQFFTGKRRPWRAFLLYGPPGTGKSYLAKAVATEADSTFFSVSSSDLVSKWMGESEKLVSNLFQMARESAPSIIFIDEIDSLCGQRGESNESEASRRIKTELLVQMQGVGHNDQKVLVLAATNTPYALDQAIRRRFDKRIYIPLPDLKARQHMFKVHLGDTPHNLTESDFESLAQKTEGFSGSDIAVCVKDVLFEPVRKTQDAMFFINTPNDMWVPCGPKQPGAVQISMQDLAGKGLASKILPPPITKNDFDKVLARQRPTVSKSDLEGAIADRKHYIVYMGDHSYPDSESVVAANHEMLASVIGSVDREQAVALHHYSKSFRGFSAMLTPEQAQKLAESDSVISVFRSRMNRVHTTHSWDFLGIDSIPRYNQLPMDSNSNVIIGVIDTGVWPESESFNDEGLGHVPKKFKGECVNGENFTSANCNRKIVGARFYLKGFEAENGPLESIGGVFFRSPRDSDGHGTHTASTIAGSEVANASLFGMARGTARGGAPGARLAIYKACWFNLCSDADILSAVDDAIHDGVDILSLSLGPDPPQPIYFEDAVSVGSFHAFQHGILVSASAGNSAFPKTACNVAPWILTVAASTIDRDFNTYIHLGNSKILKGFSLNPLEMKTFYGLIAGSAAAAPGVPSKNASFCKNSTLDPTLIKGKIVVCMIEVINESRREKSEFVKQGGGVGMILIDQFAKGVGFQFAIPGALMVPEEAKELQAYMATAKNPVATISTTITLLNIKPAPRMAVFSSMGPNIISPEILKPDITGPGVNILAAWSPVATASTGDRSVDYNIISGTSMSCPHISAVAAILKSYNPSWSSAAIKSAMMTTATVLDNMQSTIRKDPDGTPTTPFDYGSGHINLVAALNPGLIYDFGFNEVINFLCSTGASPAQLKNLTEKHVYCKNPPPSYNFNYPSFGVSNLNGSLSVHRVVTYCGHGPTVYYAYVDYPAGVKVTVTPNKLKFTKAGEKMSFRVDLMPFKNSNGSFVFGALTWSNGIHKLAWDEGLQRRIDESDILSAMEHVRKGPKEDEADLSVGNLMNGSTKL</sequence>
<evidence type="ECO:0000256" key="5">
    <source>
        <dbReference type="ARBA" id="ARBA00022729"/>
    </source>
</evidence>
<dbReference type="InterPro" id="IPR045051">
    <property type="entry name" value="SBT"/>
</dbReference>
<dbReference type="PROSITE" id="PS00674">
    <property type="entry name" value="AAA"/>
    <property type="match status" value="1"/>
</dbReference>
<keyword evidence="7" id="KW-0967">Endosome</keyword>
<feature type="domain" description="MIT" evidence="14">
    <location>
        <begin position="2"/>
        <end position="79"/>
    </location>
</feature>
<dbReference type="EMBL" id="CP126653">
    <property type="protein sequence ID" value="WJZ89882.1"/>
    <property type="molecule type" value="Genomic_DNA"/>
</dbReference>
<evidence type="ECO:0000256" key="3">
    <source>
        <dbReference type="ARBA" id="ARBA00011073"/>
    </source>
</evidence>
<keyword evidence="9 11" id="KW-0720">Serine protease</keyword>
<evidence type="ECO:0000256" key="10">
    <source>
        <dbReference type="ARBA" id="ARBA00022840"/>
    </source>
</evidence>
<dbReference type="CDD" id="cd04852">
    <property type="entry name" value="Peptidases_S8_3"/>
    <property type="match status" value="1"/>
</dbReference>
<evidence type="ECO:0000256" key="4">
    <source>
        <dbReference type="ARBA" id="ARBA00022670"/>
    </source>
</evidence>
<dbReference type="SMART" id="SM00382">
    <property type="entry name" value="AAA"/>
    <property type="match status" value="1"/>
</dbReference>
<dbReference type="Pfam" id="PF17862">
    <property type="entry name" value="AAA_lid_3"/>
    <property type="match status" value="1"/>
</dbReference>
<evidence type="ECO:0000256" key="7">
    <source>
        <dbReference type="ARBA" id="ARBA00022753"/>
    </source>
</evidence>
<comment type="similarity">
    <text evidence="2">Belongs to the AAA ATPase family.</text>
</comment>
<dbReference type="InterPro" id="IPR027417">
    <property type="entry name" value="P-loop_NTPase"/>
</dbReference>
<evidence type="ECO:0000256" key="12">
    <source>
        <dbReference type="SAM" id="MobiDB-lite"/>
    </source>
</evidence>
<proteinExistence type="inferred from homology"/>